<reference evidence="2" key="1">
    <citation type="journal article" date="2014" name="Front. Microbiol.">
        <title>High frequency of phylogenetically diverse reductive dehalogenase-homologous genes in deep subseafloor sedimentary metagenomes.</title>
        <authorList>
            <person name="Kawai M."/>
            <person name="Futagami T."/>
            <person name="Toyoda A."/>
            <person name="Takaki Y."/>
            <person name="Nishi S."/>
            <person name="Hori S."/>
            <person name="Arai W."/>
            <person name="Tsubouchi T."/>
            <person name="Morono Y."/>
            <person name="Uchiyama I."/>
            <person name="Ito T."/>
            <person name="Fujiyama A."/>
            <person name="Inagaki F."/>
            <person name="Takami H."/>
        </authorList>
    </citation>
    <scope>NUCLEOTIDE SEQUENCE</scope>
    <source>
        <strain evidence="2">Expedition CK06-06</strain>
    </source>
</reference>
<evidence type="ECO:0000313" key="2">
    <source>
        <dbReference type="EMBL" id="GAG10174.1"/>
    </source>
</evidence>
<organism evidence="2">
    <name type="scientific">marine sediment metagenome</name>
    <dbReference type="NCBI Taxonomy" id="412755"/>
    <lineage>
        <taxon>unclassified sequences</taxon>
        <taxon>metagenomes</taxon>
        <taxon>ecological metagenomes</taxon>
    </lineage>
</organism>
<proteinExistence type="predicted"/>
<name>X0UWE1_9ZZZZ</name>
<dbReference type="AlphaFoldDB" id="X0UWE1"/>
<feature type="region of interest" description="Disordered" evidence="1">
    <location>
        <begin position="1"/>
        <end position="22"/>
    </location>
</feature>
<comment type="caution">
    <text evidence="2">The sequence shown here is derived from an EMBL/GenBank/DDBJ whole genome shotgun (WGS) entry which is preliminary data.</text>
</comment>
<feature type="non-terminal residue" evidence="2">
    <location>
        <position position="62"/>
    </location>
</feature>
<sequence length="62" mass="7307">MSANLTPEYEKAERRYREAGTDEERLDALREMLSAIPKHKGTEKMQADIKRRISQMRKDQAK</sequence>
<feature type="compositionally biased region" description="Basic and acidic residues" evidence="1">
    <location>
        <begin position="40"/>
        <end position="62"/>
    </location>
</feature>
<evidence type="ECO:0000256" key="1">
    <source>
        <dbReference type="SAM" id="MobiDB-lite"/>
    </source>
</evidence>
<protein>
    <submittedName>
        <fullName evidence="2">Uncharacterized protein</fullName>
    </submittedName>
</protein>
<gene>
    <name evidence="2" type="ORF">S01H1_42869</name>
</gene>
<feature type="compositionally biased region" description="Basic and acidic residues" evidence="1">
    <location>
        <begin position="8"/>
        <end position="22"/>
    </location>
</feature>
<feature type="region of interest" description="Disordered" evidence="1">
    <location>
        <begin position="34"/>
        <end position="62"/>
    </location>
</feature>
<dbReference type="EMBL" id="BARS01027280">
    <property type="protein sequence ID" value="GAG10174.1"/>
    <property type="molecule type" value="Genomic_DNA"/>
</dbReference>
<accession>X0UWE1</accession>